<dbReference type="EMBL" id="CVRB01000002">
    <property type="protein sequence ID" value="CRK82485.1"/>
    <property type="molecule type" value="Genomic_DNA"/>
</dbReference>
<organism evidence="2 3">
    <name type="scientific">Neobacillus massiliamazoniensis</name>
    <dbReference type="NCBI Taxonomy" id="1499688"/>
    <lineage>
        <taxon>Bacteria</taxon>
        <taxon>Bacillati</taxon>
        <taxon>Bacillota</taxon>
        <taxon>Bacilli</taxon>
        <taxon>Bacillales</taxon>
        <taxon>Bacillaceae</taxon>
        <taxon>Neobacillus</taxon>
    </lineage>
</organism>
<dbReference type="PANTHER" id="PTHR12526:SF635">
    <property type="entry name" value="GLYCOSYL TRANSFERASE GROUP 1"/>
    <property type="match status" value="1"/>
</dbReference>
<dbReference type="Proteomes" id="UP000199087">
    <property type="component" value="Unassembled WGS sequence"/>
</dbReference>
<evidence type="ECO:0000313" key="3">
    <source>
        <dbReference type="Proteomes" id="UP000199087"/>
    </source>
</evidence>
<dbReference type="AlphaFoldDB" id="A0A0U1NWT9"/>
<dbReference type="InterPro" id="IPR001296">
    <property type="entry name" value="Glyco_trans_1"/>
</dbReference>
<feature type="domain" description="Glycosyl transferase family 1" evidence="1">
    <location>
        <begin position="175"/>
        <end position="323"/>
    </location>
</feature>
<dbReference type="GO" id="GO:0016757">
    <property type="term" value="F:glycosyltransferase activity"/>
    <property type="evidence" value="ECO:0007669"/>
    <property type="project" value="InterPro"/>
</dbReference>
<reference evidence="3" key="1">
    <citation type="submission" date="2015-05" db="EMBL/GenBank/DDBJ databases">
        <authorList>
            <person name="Urmite Genomes"/>
        </authorList>
    </citation>
    <scope>NUCLEOTIDE SEQUENCE [LARGE SCALE GENOMIC DNA]</scope>
    <source>
        <strain evidence="3">LF1</strain>
    </source>
</reference>
<evidence type="ECO:0000259" key="1">
    <source>
        <dbReference type="Pfam" id="PF00534"/>
    </source>
</evidence>
<gene>
    <name evidence="2" type="ORF">BN000_02417</name>
</gene>
<dbReference type="CDD" id="cd03801">
    <property type="entry name" value="GT4_PimA-like"/>
    <property type="match status" value="1"/>
</dbReference>
<protein>
    <submittedName>
        <fullName evidence="2">Alpha-D-mannose-alpha(1-6)phosphatidyl myo-inositol monomannoside transferase</fullName>
    </submittedName>
</protein>
<dbReference type="Pfam" id="PF00534">
    <property type="entry name" value="Glycos_transf_1"/>
    <property type="match status" value="1"/>
</dbReference>
<sequence>MLPKKIIVCNTIHPFMTGGSELFTNKLVEELNRAGHNAILVTMPFILKFNKESLEKTCKPWIDLNLSKLADVVIPLRFPTWLVNHPNKVVYLNHQLRIAYDLYDKPYGPKHSEIAFEASKYVAKMDRSLANAKKIFAVSKNVQSRLKQYSGIESELLYHSLPNEELHYPGTYGDYILSVGRLVPMKRVDLLIKAMALTKTPVRCMIVGEGADRPRLEKLIEDLNVKNKVELTGWVLPERLIDLYAHSLCSFYAPVDEDYGLVTLESFKSAKPVITTQDAGGVLEFVKHDINGWVFPEDAEMFARAMDTLYLNRELACTMGKAGLESVEHINWKNCIKRLEEYF</sequence>
<accession>A0A0U1NWT9</accession>
<dbReference type="PANTHER" id="PTHR12526">
    <property type="entry name" value="GLYCOSYLTRANSFERASE"/>
    <property type="match status" value="1"/>
</dbReference>
<dbReference type="SUPFAM" id="SSF53756">
    <property type="entry name" value="UDP-Glycosyltransferase/glycogen phosphorylase"/>
    <property type="match status" value="1"/>
</dbReference>
<proteinExistence type="predicted"/>
<dbReference type="OrthoDB" id="9806653at2"/>
<dbReference type="RefSeq" id="WP_090634524.1">
    <property type="nucleotide sequence ID" value="NZ_CVRB01000002.1"/>
</dbReference>
<keyword evidence="2" id="KW-0808">Transferase</keyword>
<keyword evidence="3" id="KW-1185">Reference proteome</keyword>
<name>A0A0U1NWT9_9BACI</name>
<evidence type="ECO:0000313" key="2">
    <source>
        <dbReference type="EMBL" id="CRK82485.1"/>
    </source>
</evidence>
<dbReference type="Gene3D" id="3.40.50.2000">
    <property type="entry name" value="Glycogen Phosphorylase B"/>
    <property type="match status" value="2"/>
</dbReference>
<dbReference type="STRING" id="1499688.BN000_02417"/>